<evidence type="ECO:0000256" key="2">
    <source>
        <dbReference type="SAM" id="MobiDB-lite"/>
    </source>
</evidence>
<accession>A0ABQ5JU81</accession>
<dbReference type="InterPro" id="IPR011010">
    <property type="entry name" value="DNA_brk_join_enz"/>
</dbReference>
<gene>
    <name evidence="3" type="ORF">ADUPG1_011094</name>
</gene>
<feature type="region of interest" description="Disordered" evidence="2">
    <location>
        <begin position="181"/>
        <end position="210"/>
    </location>
</feature>
<dbReference type="EMBL" id="BQXS01011846">
    <property type="protein sequence ID" value="GKT17394.1"/>
    <property type="molecule type" value="Genomic_DNA"/>
</dbReference>
<protein>
    <recommendedName>
        <fullName evidence="5">Tyr recombinase domain-containing protein</fullName>
    </recommendedName>
</protein>
<keyword evidence="4" id="KW-1185">Reference proteome</keyword>
<proteinExistence type="predicted"/>
<evidence type="ECO:0008006" key="5">
    <source>
        <dbReference type="Google" id="ProtNLM"/>
    </source>
</evidence>
<evidence type="ECO:0000313" key="4">
    <source>
        <dbReference type="Proteomes" id="UP001057375"/>
    </source>
</evidence>
<reference evidence="3" key="1">
    <citation type="submission" date="2022-03" db="EMBL/GenBank/DDBJ databases">
        <title>Draft genome sequence of Aduncisulcus paluster, a free-living microaerophilic Fornicata.</title>
        <authorList>
            <person name="Yuyama I."/>
            <person name="Kume K."/>
            <person name="Tamura T."/>
            <person name="Inagaki Y."/>
            <person name="Hashimoto T."/>
        </authorList>
    </citation>
    <scope>NUCLEOTIDE SEQUENCE</scope>
    <source>
        <strain evidence="3">NY0171</strain>
    </source>
</reference>
<dbReference type="SUPFAM" id="SSF56349">
    <property type="entry name" value="DNA breaking-rejoining enzymes"/>
    <property type="match status" value="1"/>
</dbReference>
<dbReference type="Gene3D" id="1.10.443.10">
    <property type="entry name" value="Intergrase catalytic core"/>
    <property type="match status" value="1"/>
</dbReference>
<sequence>SFEDCSHLVEKSKSSNPELALAVSLGFLTLARLDSLLLLRVADVQYIDEGLTISFPKTKTRPTGFKIRIPPTAPLFPGRLVSMLSYKPALQQILRLPDESDQQMRYRLTTDLSSAAAKYLRHHMTFHSIRRGSASCLLTHGVPEAVIMALGTWKSRESFLSYVEEAVHLIGENDEEFEIVGDLPTERHDSDASHVENAKESDEKKKSDLL</sequence>
<feature type="non-terminal residue" evidence="3">
    <location>
        <position position="1"/>
    </location>
</feature>
<keyword evidence="1" id="KW-0233">DNA recombination</keyword>
<name>A0ABQ5JU81_9EUKA</name>
<evidence type="ECO:0000313" key="3">
    <source>
        <dbReference type="EMBL" id="GKT17394.1"/>
    </source>
</evidence>
<comment type="caution">
    <text evidence="3">The sequence shown here is derived from an EMBL/GenBank/DDBJ whole genome shotgun (WGS) entry which is preliminary data.</text>
</comment>
<feature type="compositionally biased region" description="Basic and acidic residues" evidence="2">
    <location>
        <begin position="184"/>
        <end position="210"/>
    </location>
</feature>
<dbReference type="InterPro" id="IPR013762">
    <property type="entry name" value="Integrase-like_cat_sf"/>
</dbReference>
<evidence type="ECO:0000256" key="1">
    <source>
        <dbReference type="ARBA" id="ARBA00023172"/>
    </source>
</evidence>
<dbReference type="Proteomes" id="UP001057375">
    <property type="component" value="Unassembled WGS sequence"/>
</dbReference>
<organism evidence="3 4">
    <name type="scientific">Aduncisulcus paluster</name>
    <dbReference type="NCBI Taxonomy" id="2918883"/>
    <lineage>
        <taxon>Eukaryota</taxon>
        <taxon>Metamonada</taxon>
        <taxon>Carpediemonas-like organisms</taxon>
        <taxon>Aduncisulcus</taxon>
    </lineage>
</organism>